<dbReference type="CDD" id="cd02980">
    <property type="entry name" value="TRX_Fd_family"/>
    <property type="match status" value="1"/>
</dbReference>
<accession>A0ABY3RBR9</accession>
<evidence type="ECO:0000313" key="1">
    <source>
        <dbReference type="EMBL" id="UFZ04708.1"/>
    </source>
</evidence>
<dbReference type="EMBL" id="CP088156">
    <property type="protein sequence ID" value="UFZ04708.1"/>
    <property type="molecule type" value="Genomic_DNA"/>
</dbReference>
<dbReference type="SUPFAM" id="SSF52833">
    <property type="entry name" value="Thioredoxin-like"/>
    <property type="match status" value="1"/>
</dbReference>
<dbReference type="RefSeq" id="WP_231321831.1">
    <property type="nucleotide sequence ID" value="NZ_CP088156.1"/>
</dbReference>
<dbReference type="InterPro" id="IPR036249">
    <property type="entry name" value="Thioredoxin-like_sf"/>
</dbReference>
<sequence>MSASAKSETTLFVCITCRAQAGENASDDQPRAGARLLAAIEAVPSELRPAVTVVPVECLSNCNRACTVAVTAPGKWTYVLGALDPDVHAEDVLAFARLHQQHEAGLPAWRERPEYIRKNTIARVPATPAPSRTQEAPLP</sequence>
<gene>
    <name evidence="1" type="ORF">LQG66_36965</name>
</gene>
<proteinExistence type="predicted"/>
<name>A0ABY3RBR9_9BRAD</name>
<dbReference type="InterPro" id="IPR012863">
    <property type="entry name" value="DUF1636"/>
</dbReference>
<reference evidence="1" key="1">
    <citation type="journal article" date="2024" name="Antonie Van Leeuwenhoek">
        <title>Bradyrhizobium ontarionense sp. nov., a novel bacterial symbiont isolated from Aeschynomene indica (Indian jointvetch), harbours photosynthesis, nitrogen fixation and nitrous oxide (N2O) reductase genes.</title>
        <authorList>
            <person name="Bromfield E.S.P."/>
            <person name="Cloutier S."/>
        </authorList>
    </citation>
    <scope>NUCLEOTIDE SEQUENCE</scope>
    <source>
        <strain evidence="1">A19</strain>
    </source>
</reference>
<evidence type="ECO:0000313" key="2">
    <source>
        <dbReference type="Proteomes" id="UP001431010"/>
    </source>
</evidence>
<dbReference type="Pfam" id="PF07845">
    <property type="entry name" value="DUF1636"/>
    <property type="match status" value="1"/>
</dbReference>
<dbReference type="Proteomes" id="UP001431010">
    <property type="component" value="Chromosome"/>
</dbReference>
<organism evidence="1 2">
    <name type="scientific">Bradyrhizobium ontarionense</name>
    <dbReference type="NCBI Taxonomy" id="2898149"/>
    <lineage>
        <taxon>Bacteria</taxon>
        <taxon>Pseudomonadati</taxon>
        <taxon>Pseudomonadota</taxon>
        <taxon>Alphaproteobacteria</taxon>
        <taxon>Hyphomicrobiales</taxon>
        <taxon>Nitrobacteraceae</taxon>
        <taxon>Bradyrhizobium</taxon>
    </lineage>
</organism>
<keyword evidence="2" id="KW-1185">Reference proteome</keyword>
<protein>
    <submittedName>
        <fullName evidence="1">DUF1636 domain-containing protein</fullName>
    </submittedName>
</protein>